<sequence length="141" mass="15056">MHFKLQNALLATIRLPTEPLISTFAYAAEKGPENEAKKDEKAEIPAQSKTIEGAVKPEAKPNLVFQSKNKEKSDVAPPFIVKSGDGKDERQKRWGYGYGGWGGYGGYGGWGGYGGGWGCCGGFGGGWGGGYGYGGWGWGRR</sequence>
<reference evidence="2" key="1">
    <citation type="submission" date="2022-11" db="UniProtKB">
        <authorList>
            <consortium name="WormBaseParasite"/>
        </authorList>
    </citation>
    <scope>IDENTIFICATION</scope>
</reference>
<organism evidence="1 2">
    <name type="scientific">Meloidogyne incognita</name>
    <name type="common">Southern root-knot nematode worm</name>
    <name type="synonym">Oxyuris incognita</name>
    <dbReference type="NCBI Taxonomy" id="6306"/>
    <lineage>
        <taxon>Eukaryota</taxon>
        <taxon>Metazoa</taxon>
        <taxon>Ecdysozoa</taxon>
        <taxon>Nematoda</taxon>
        <taxon>Chromadorea</taxon>
        <taxon>Rhabditida</taxon>
        <taxon>Tylenchina</taxon>
        <taxon>Tylenchomorpha</taxon>
        <taxon>Tylenchoidea</taxon>
        <taxon>Meloidogynidae</taxon>
        <taxon>Meloidogyninae</taxon>
        <taxon>Meloidogyne</taxon>
        <taxon>Meloidogyne incognita group</taxon>
    </lineage>
</organism>
<proteinExistence type="predicted"/>
<accession>A0A914NAR4</accession>
<dbReference type="WBParaSite" id="Minc3s04571g36568">
    <property type="protein sequence ID" value="Minc3s04571g36568"/>
    <property type="gene ID" value="Minc3s04571g36568"/>
</dbReference>
<protein>
    <submittedName>
        <fullName evidence="2">Candidate secreted effector</fullName>
    </submittedName>
</protein>
<keyword evidence="1" id="KW-1185">Reference proteome</keyword>
<name>A0A914NAR4_MELIC</name>
<dbReference type="AlphaFoldDB" id="A0A914NAR4"/>
<evidence type="ECO:0000313" key="1">
    <source>
        <dbReference type="Proteomes" id="UP000887563"/>
    </source>
</evidence>
<dbReference type="Proteomes" id="UP000887563">
    <property type="component" value="Unplaced"/>
</dbReference>
<evidence type="ECO:0000313" key="2">
    <source>
        <dbReference type="WBParaSite" id="Minc3s04571g36568"/>
    </source>
</evidence>